<comment type="caution">
    <text evidence="6">The sequence shown here is derived from an EMBL/GenBank/DDBJ whole genome shotgun (WGS) entry which is preliminary data.</text>
</comment>
<dbReference type="Gene3D" id="1.25.10.10">
    <property type="entry name" value="Leucine-rich Repeat Variant"/>
    <property type="match status" value="4"/>
</dbReference>
<reference evidence="6" key="1">
    <citation type="submission" date="2021-03" db="EMBL/GenBank/DDBJ databases">
        <authorList>
            <person name="Tagirdzhanova G."/>
        </authorList>
    </citation>
    <scope>NUCLEOTIDE SEQUENCE</scope>
</reference>
<dbReference type="EMBL" id="CAJPDQ010000009">
    <property type="protein sequence ID" value="CAF9914921.1"/>
    <property type="molecule type" value="Genomic_DNA"/>
</dbReference>
<dbReference type="PANTHER" id="PTHR23346:SF7">
    <property type="entry name" value="STALLED RIBOSOME SENSOR GCN1"/>
    <property type="match status" value="1"/>
</dbReference>
<dbReference type="PANTHER" id="PTHR23346">
    <property type="entry name" value="TRANSLATIONAL ACTIVATOR GCN1-RELATED"/>
    <property type="match status" value="1"/>
</dbReference>
<keyword evidence="2" id="KW-0677">Repeat</keyword>
<dbReference type="InterPro" id="IPR034085">
    <property type="entry name" value="TOG"/>
</dbReference>
<evidence type="ECO:0000256" key="4">
    <source>
        <dbReference type="PROSITE-ProRule" id="PRU00103"/>
    </source>
</evidence>
<feature type="repeat" description="HEAT" evidence="4">
    <location>
        <begin position="1650"/>
        <end position="1688"/>
    </location>
</feature>
<dbReference type="PROSITE" id="PS50077">
    <property type="entry name" value="HEAT_REPEAT"/>
    <property type="match status" value="3"/>
</dbReference>
<dbReference type="InterPro" id="IPR057546">
    <property type="entry name" value="HEAT_GCN1"/>
</dbReference>
<evidence type="ECO:0000313" key="7">
    <source>
        <dbReference type="Proteomes" id="UP000664169"/>
    </source>
</evidence>
<evidence type="ECO:0000256" key="2">
    <source>
        <dbReference type="ARBA" id="ARBA00022737"/>
    </source>
</evidence>
<evidence type="ECO:0000259" key="5">
    <source>
        <dbReference type="SMART" id="SM01349"/>
    </source>
</evidence>
<dbReference type="SMART" id="SM01349">
    <property type="entry name" value="TOG"/>
    <property type="match status" value="2"/>
</dbReference>
<dbReference type="GO" id="GO:1904688">
    <property type="term" value="P:regulation of cytoplasmic translational initiation"/>
    <property type="evidence" value="ECO:0007669"/>
    <property type="project" value="UniProtKB-ARBA"/>
</dbReference>
<evidence type="ECO:0000256" key="3">
    <source>
        <dbReference type="ARBA" id="ARBA00072275"/>
    </source>
</evidence>
<feature type="repeat" description="HEAT" evidence="4">
    <location>
        <begin position="1532"/>
        <end position="1570"/>
    </location>
</feature>
<dbReference type="FunFam" id="1.25.10.10:FF:000090">
    <property type="entry name" value="eIF-2-alpha kinase activator GCN1"/>
    <property type="match status" value="1"/>
</dbReference>
<dbReference type="InterPro" id="IPR016024">
    <property type="entry name" value="ARM-type_fold"/>
</dbReference>
<proteinExistence type="inferred from homology"/>
<dbReference type="GO" id="GO:0030295">
    <property type="term" value="F:protein kinase activator activity"/>
    <property type="evidence" value="ECO:0007669"/>
    <property type="project" value="UniProtKB-ARBA"/>
</dbReference>
<dbReference type="GO" id="GO:0034198">
    <property type="term" value="P:cellular response to amino acid starvation"/>
    <property type="evidence" value="ECO:0007669"/>
    <property type="project" value="TreeGrafter"/>
</dbReference>
<dbReference type="InterPro" id="IPR056810">
    <property type="entry name" value="GNC1-like_N"/>
</dbReference>
<feature type="domain" description="TOG" evidence="5">
    <location>
        <begin position="1357"/>
        <end position="1591"/>
    </location>
</feature>
<evidence type="ECO:0000256" key="1">
    <source>
        <dbReference type="ARBA" id="ARBA00007366"/>
    </source>
</evidence>
<dbReference type="Pfam" id="PF24993">
    <property type="entry name" value="GNC1_N"/>
    <property type="match status" value="1"/>
</dbReference>
<dbReference type="OrthoDB" id="5148094at2759"/>
<dbReference type="InterPro" id="IPR011989">
    <property type="entry name" value="ARM-like"/>
</dbReference>
<dbReference type="GO" id="GO:0005829">
    <property type="term" value="C:cytosol"/>
    <property type="evidence" value="ECO:0007669"/>
    <property type="project" value="TreeGrafter"/>
</dbReference>
<dbReference type="Proteomes" id="UP000664169">
    <property type="component" value="Unassembled WGS sequence"/>
</dbReference>
<dbReference type="Pfam" id="PF24916">
    <property type="entry name" value="HEAT_GCN1_fung"/>
    <property type="match status" value="1"/>
</dbReference>
<sequence length="2689" mass="293065">MEEAEDFESQLSLSLRSSSTSRRIERLKALNEKLKGSQLPEHDLKTINALLFATYPLYKDRASRQWVQTCLLSLWKSSPVCLSLFVSQFKEEATRSGLAPSNVLVLIEWGSLLMQTCSNEETAWVKYSEDILLADAQLLELVASLKARKSLLQAAKTVTWRGLRKVFRSGEERHNIVESCVSCLTAKSSSGPRNAVLLGLIAGVSARLSGLPSEKTKTDSSTNHASIAGFKKDYYAFWVREVISSKTVVPEHISTSFFEFFAHFSTLQEIEDELVPVLEKSLLRAPEVILNDVIGPIFQALPKENDLSNILATRLLKPLTSNLKSSNTNIREGAVKAFRLLLSRSNGDEGLDIVLGEILKPLASSKITSADQRALHAQILMAVSPSTKRSLDICSGITNIIAKEPNEIAMSLESQALIQHLSFLILETSENIDPFTSTLEKGLSEKKLPIQKTWSLRVGQLLWSFKSTVCGPSSTTAICESILPKLLSISGEAVANPISASQSGQVIAAYILTSVYDFLKSLNSPKLESSLVKAKTLESALTVSPRPSFLLNHKVYTKIVGDEELIWFARALAACTPHLQDRSSPSEVTATWSQAWVYLHGGSNVSHRVRKTVHTLLKQEYLRRPATISKILISGLWMCYKDIELGTKESPCMALQAGTASLHNVIHSIVVPQEKNKRTKDMTIPKQVLQEQLLDSLVLFRPEIIPRTDWINMCLELGQDPGDLVANDPQLALDKVNQILASNTTSSHQIGTIMAACWNTFADLAFVSPNTIVPKLTAQVIQDLDLTELQKYGPTDFAIARTAEGTTFVDVLSAKRANEVPDKAHSDYELFKWEAEIRAEQAARKGQQKKLTHDEQSKVQAQLAKEAIIREKVNALQQKLRRGINTIAALALGPPTDSEQWLGPMLKALIDAIQAGAGLLVGNIANDAFIACANLANARLGSLRQFVGIATLRALGSTHIPEYLLQESLGTLVTRVLYRLRIAGEQRPFDAVSLSYILPLVQIVLRQRGVGCNEQDAAEEQVTLAIEFLGLHSNVFSNAKLPRANIISGLIRAMQDYNQHYRELKDTLIDVCRSIADNASPADVQSLLQGIIVPESNVRTAVLQGILDHIDLTDLDFCAEIWLASHDDAEENAELGQAIWQENALGAEGKDAFKLLPYLQSKDKQLRRAAARSIAACVALDGSVFETLLADLQEEYREKAKSRVPERDVYGMLKKTDLSDPWEARDGVGLVIGELASIWPTTSLILGVEFLMQDKALGDQNPNTRDTMISSATKLISLQGDKKLEELMAMFEKYLSGAESSGSGADLVNEAVVILYGALAKHLKPGDERISKVVIKLLDTLSTPSETVQFAVSGCLPALVRTSLDQISDYVQRVLHELLQSPKYATRRGAAYGLAGIVSGRGIGALKEYRIMFTLKSAADNKKDVNARQGALFAFELFALLLGRMFEPYVIEIVDILISSFGDTSADVREASLDTSKTCFSILSSYGVKEILPKLLDGLDESQWRSKRGACDLLGSMAYLDPQQLASSLPEIIPPLTNVLNDSHKEVRAAANRSLQRFGEVISNPEVKSLVNILLKALSDPTKYTDDALDALIKVSFIHYLDAPSLALVVRILGRGLGDRSGTKRKSAQIIGSLAHLTERKDLISHLPILVAGLRTAAVDPVPTTRATASKALGSLMEKLGEDALPDLIPSLMATLKSDTGAGDRLGSAQALSEVLAGLGTSRLEETLPTILQNVSSSRPAVREGFMSLFIFLPACFGNSFANYLNRVIPPILAGLADEVESIRETSLRAGRLLVKNFATKSIDLLLPELDRGLADDNYRIRLSSVELVGDLLFNLTGISGTTEQEDEDSNAVEAGQSLLEVLGEEKRNKILSSLYICRCDTSGLVRTAAINVWKALVATPKTLKELVPTLTQSIIKRLASSNMEQKVIAGNALGELIRKAGEGVLSILLPTLEEGLQTSSDIDNRQGICIALREIISSSSSESLEDYEKTLFSVVRVALVDSDAEVRETAAEAFDSLQDIFGKKVVDQVMPHLLNLLRSEEEADTALSALLTLLTDNSRANIILPNLVPTLLKAPISAFNARAIASLAKVAGPSISRRLPTILNALEDAIIATRDEELKTELESSFDSILLSADEFDGLNTIMSVMLALVKHVDHRRRANAAMRFAMFIDRAEVDFSRYYPDVIRVLLLSFGDSDVDVVKAAWTALAELMKRLKKEEMESLVISTRQIVQQVGVAGHDLPGFCLPKGIDAILPIFLQGLVNGSAEQRTQAALAISDIADRTSADALKPYVTKITGPLIRVVSERSVELKAAILLTLNNLLEKIPLFLKPFLPQLQRTFAKSLADTGSDVLRSRAAKALGTLLTLKPRVDPLIAELVTGTKTNDTGVRNAMLKALYEVVSKAGESMSEASRNAILGLIDTEIEGSDEATMITNARLLGALIKSIPSGDAQPLVKSRVLITKMTRSSILNLNSVLVESPSTLLTSFAQETPALIAQGIESASTFLADNSILAAGKYLLQPTETEAAPTFDSSKSIFAALAAVIPPGHPADTRRLALVVLRTVSRHNTSLVRPHLALLAPPVFASIRDMVIPVKLSAEGAFLTLFDVVEQESAVFDKYIGGPGSEVLAPAQKKSMSDYFKRVALRLASQARERLEAEGGTKGSIGLSSDEAEDEREVWSVGKVEIGDIFRD</sequence>
<name>A0A8H3EWS5_9LECA</name>
<gene>
    <name evidence="6" type="ORF">GOMPHAMPRED_008330</name>
</gene>
<protein>
    <recommendedName>
        <fullName evidence="3">eIF-2-alpha kinase activator GCN1</fullName>
    </recommendedName>
</protein>
<dbReference type="SUPFAM" id="SSF48371">
    <property type="entry name" value="ARM repeat"/>
    <property type="match status" value="3"/>
</dbReference>
<feature type="repeat" description="HEAT" evidence="4">
    <location>
        <begin position="1992"/>
        <end position="2029"/>
    </location>
</feature>
<feature type="domain" description="TOG" evidence="5">
    <location>
        <begin position="1675"/>
        <end position="1889"/>
    </location>
</feature>
<dbReference type="InterPro" id="IPR022716">
    <property type="entry name" value="Gcn1_N"/>
</dbReference>
<comment type="similarity">
    <text evidence="1">Belongs to the GCN1 family.</text>
</comment>
<organism evidence="6 7">
    <name type="scientific">Gomphillus americanus</name>
    <dbReference type="NCBI Taxonomy" id="1940652"/>
    <lineage>
        <taxon>Eukaryota</taxon>
        <taxon>Fungi</taxon>
        <taxon>Dikarya</taxon>
        <taxon>Ascomycota</taxon>
        <taxon>Pezizomycotina</taxon>
        <taxon>Lecanoromycetes</taxon>
        <taxon>OSLEUM clade</taxon>
        <taxon>Ostropomycetidae</taxon>
        <taxon>Ostropales</taxon>
        <taxon>Graphidaceae</taxon>
        <taxon>Gomphilloideae</taxon>
        <taxon>Gomphillus</taxon>
    </lineage>
</organism>
<evidence type="ECO:0000313" key="6">
    <source>
        <dbReference type="EMBL" id="CAF9914921.1"/>
    </source>
</evidence>
<accession>A0A8H3EWS5</accession>
<keyword evidence="7" id="KW-1185">Reference proteome</keyword>
<dbReference type="Pfam" id="PF24987">
    <property type="entry name" value="HEAT_EF3_N"/>
    <property type="match status" value="1"/>
</dbReference>
<dbReference type="Pfam" id="PF25801">
    <property type="entry name" value="HEAT_GCN1_C_2"/>
    <property type="match status" value="1"/>
</dbReference>
<dbReference type="InterPro" id="IPR056809">
    <property type="entry name" value="HEAT_GCN1_fung"/>
</dbReference>
<dbReference type="Pfam" id="PF12074">
    <property type="entry name" value="Gcn1_N"/>
    <property type="match status" value="1"/>
</dbReference>
<dbReference type="InterPro" id="IPR021133">
    <property type="entry name" value="HEAT_type_2"/>
</dbReference>
<dbReference type="Pfam" id="PF24984">
    <property type="entry name" value="HEAT_EF3_GNC1"/>
    <property type="match status" value="1"/>
</dbReference>
<dbReference type="Pfam" id="PF23271">
    <property type="entry name" value="HEAT_GCN1"/>
    <property type="match status" value="1"/>
</dbReference>